<dbReference type="Pfam" id="PF04921">
    <property type="entry name" value="XAP5"/>
    <property type="match status" value="1"/>
</dbReference>
<dbReference type="PANTHER" id="PTHR12722:SF0">
    <property type="entry name" value="PROTEIN FAM50A"/>
    <property type="match status" value="1"/>
</dbReference>
<feature type="compositionally biased region" description="Basic and acidic residues" evidence="1">
    <location>
        <begin position="76"/>
        <end position="90"/>
    </location>
</feature>
<evidence type="ECO:0000313" key="3">
    <source>
        <dbReference type="EMBL" id="CAE0124503.1"/>
    </source>
</evidence>
<dbReference type="InterPro" id="IPR007005">
    <property type="entry name" value="XAP5"/>
</dbReference>
<evidence type="ECO:0000259" key="2">
    <source>
        <dbReference type="Pfam" id="PF04921"/>
    </source>
</evidence>
<feature type="region of interest" description="Disordered" evidence="1">
    <location>
        <begin position="16"/>
        <end position="40"/>
    </location>
</feature>
<dbReference type="EMBL" id="HBHY01000188">
    <property type="protein sequence ID" value="CAE0124503.1"/>
    <property type="molecule type" value="Transcribed_RNA"/>
</dbReference>
<feature type="compositionally biased region" description="Gly residues" evidence="1">
    <location>
        <begin position="148"/>
        <end position="157"/>
    </location>
</feature>
<dbReference type="InterPro" id="IPR048337">
    <property type="entry name" value="FAM50A/XAP5_C"/>
</dbReference>
<feature type="region of interest" description="Disordered" evidence="1">
    <location>
        <begin position="76"/>
        <end position="175"/>
    </location>
</feature>
<dbReference type="AlphaFoldDB" id="A0A7S3F4L2"/>
<evidence type="ECO:0000256" key="1">
    <source>
        <dbReference type="SAM" id="MobiDB-lite"/>
    </source>
</evidence>
<feature type="domain" description="FAM50A/XAP5 C-terminal" evidence="2">
    <location>
        <begin position="200"/>
        <end position="339"/>
    </location>
</feature>
<protein>
    <recommendedName>
        <fullName evidence="2">FAM50A/XAP5 C-terminal domain-containing protein</fullName>
    </recommendedName>
</protein>
<proteinExistence type="predicted"/>
<feature type="compositionally biased region" description="Basic and acidic residues" evidence="1">
    <location>
        <begin position="98"/>
        <end position="112"/>
    </location>
</feature>
<reference evidence="3" key="1">
    <citation type="submission" date="2021-01" db="EMBL/GenBank/DDBJ databases">
        <authorList>
            <person name="Corre E."/>
            <person name="Pelletier E."/>
            <person name="Niang G."/>
            <person name="Scheremetjew M."/>
            <person name="Finn R."/>
            <person name="Kale V."/>
            <person name="Holt S."/>
            <person name="Cochrane G."/>
            <person name="Meng A."/>
            <person name="Brown T."/>
            <person name="Cohen L."/>
        </authorList>
    </citation>
    <scope>NUCLEOTIDE SEQUENCE</scope>
    <source>
        <strain evidence="3">RCC927</strain>
    </source>
</reference>
<dbReference type="GO" id="GO:0005634">
    <property type="term" value="C:nucleus"/>
    <property type="evidence" value="ECO:0007669"/>
    <property type="project" value="InterPro"/>
</dbReference>
<organism evidence="3">
    <name type="scientific">Prasinoderma singulare</name>
    <dbReference type="NCBI Taxonomy" id="676789"/>
    <lineage>
        <taxon>Eukaryota</taxon>
        <taxon>Viridiplantae</taxon>
        <taxon>Prasinodermophyta</taxon>
        <taxon>Prasinodermophyceae</taxon>
        <taxon>Prasinodermales</taxon>
        <taxon>Prasinodermaceae</taxon>
        <taxon>Prasinoderma</taxon>
    </lineage>
</organism>
<feature type="compositionally biased region" description="Acidic residues" evidence="1">
    <location>
        <begin position="123"/>
        <end position="136"/>
    </location>
</feature>
<dbReference type="PANTHER" id="PTHR12722">
    <property type="entry name" value="XAP-5 PROTEIN-RELATED"/>
    <property type="match status" value="1"/>
</dbReference>
<sequence>MSGFNPVANASRVRALEGKREKELEELERKRKEAEARSDAAGLMAFGTSERAAVDAAHSAATVGLVSRADFLAARDRAEAQAEAEAEAKKAAGVAASEKARDAQRAARDAQRKRERAALSFAADDDSDEDDSDDDDGRPPPKRAAGRAGVGSDLGRGLGKDPTVQTDFLPDRAREDRAARAREELAAQWHAREEELKQEPLRITYSFWDGRGHRREVQVPRGSTVSGFLDAVRRQLSGEGFREMKRCSTDDLLYIKEDLILPSHVSFHELIAKKARGKSGPLFHFDVHDDIRLKGDATKEKDESHAGKVCERHWYERNKGSHPASRWELWDPDKDYGSYAIFGP</sequence>
<gene>
    <name evidence="3" type="ORF">PSIN1315_LOCUS123</name>
</gene>
<name>A0A7S3F4L2_9VIRI</name>
<dbReference type="GO" id="GO:0006325">
    <property type="term" value="P:chromatin organization"/>
    <property type="evidence" value="ECO:0007669"/>
    <property type="project" value="TreeGrafter"/>
</dbReference>
<feature type="compositionally biased region" description="Basic and acidic residues" evidence="1">
    <location>
        <begin position="16"/>
        <end position="38"/>
    </location>
</feature>
<accession>A0A7S3F4L2</accession>